<gene>
    <name evidence="3" type="ORF">HO133_006274</name>
</gene>
<dbReference type="Proteomes" id="UP000593566">
    <property type="component" value="Unassembled WGS sequence"/>
</dbReference>
<protein>
    <submittedName>
        <fullName evidence="3">Uncharacterized protein</fullName>
    </submittedName>
</protein>
<keyword evidence="4" id="KW-1185">Reference proteome</keyword>
<dbReference type="Pfam" id="PF06487">
    <property type="entry name" value="SAP18"/>
    <property type="match status" value="1"/>
</dbReference>
<evidence type="ECO:0000313" key="3">
    <source>
        <dbReference type="EMBL" id="KAF6217862.1"/>
    </source>
</evidence>
<feature type="region of interest" description="Disordered" evidence="2">
    <location>
        <begin position="198"/>
        <end position="265"/>
    </location>
</feature>
<proteinExistence type="inferred from homology"/>
<comment type="caution">
    <text evidence="3">The sequence shown here is derived from an EMBL/GenBank/DDBJ whole genome shotgun (WGS) entry which is preliminary data.</text>
</comment>
<feature type="compositionally biased region" description="Gly residues" evidence="2">
    <location>
        <begin position="146"/>
        <end position="155"/>
    </location>
</feature>
<evidence type="ECO:0000256" key="2">
    <source>
        <dbReference type="SAM" id="MobiDB-lite"/>
    </source>
</evidence>
<feature type="compositionally biased region" description="Gly residues" evidence="2">
    <location>
        <begin position="203"/>
        <end position="225"/>
    </location>
</feature>
<evidence type="ECO:0000313" key="4">
    <source>
        <dbReference type="Proteomes" id="UP000593566"/>
    </source>
</evidence>
<evidence type="ECO:0000256" key="1">
    <source>
        <dbReference type="ARBA" id="ARBA00009143"/>
    </source>
</evidence>
<accession>A0A8H6C6J8</accession>
<feature type="compositionally biased region" description="Gly residues" evidence="2">
    <location>
        <begin position="239"/>
        <end position="265"/>
    </location>
</feature>
<dbReference type="RefSeq" id="XP_037147297.1">
    <property type="nucleotide sequence ID" value="XM_037297172.1"/>
</dbReference>
<dbReference type="GO" id="GO:0005634">
    <property type="term" value="C:nucleus"/>
    <property type="evidence" value="ECO:0007669"/>
    <property type="project" value="TreeGrafter"/>
</dbReference>
<sequence length="297" mass="30335">MAMQTGPGGKVDRQTTTPFHLKLFYRTGSFHSLTDFPTATPTGLPPLPPHLQIYTWPTCTLRELSHLLVTALPTLLPSPAIGTRLAYRLVYPDTHNNNHNNNNNATTTTTTMAPGRYLSKELGDVVVGDDAAEEGPGRGRREEEGGGGGGGGGGEKVVREGVMAGRLGGEPDKTLQEARFVIGDFISCAIFAPGADGSVAPGHGAGRGRGGRGSLGGGGRGVSGEGEGRVRGGVRRGGEGGGWRGAAGGVEEGGEGAGGEGGVWEGEGEGVLIECAGFLVREGGEWCCCADLSAAVR</sequence>
<dbReference type="AlphaFoldDB" id="A0A8H6C6J8"/>
<dbReference type="PANTHER" id="PTHR13082">
    <property type="entry name" value="SAP18"/>
    <property type="match status" value="1"/>
</dbReference>
<dbReference type="EMBL" id="JACCJB010000024">
    <property type="protein sequence ID" value="KAF6217862.1"/>
    <property type="molecule type" value="Genomic_DNA"/>
</dbReference>
<dbReference type="GeneID" id="59334675"/>
<dbReference type="InterPro" id="IPR042534">
    <property type="entry name" value="SAP18_sf"/>
</dbReference>
<feature type="region of interest" description="Disordered" evidence="2">
    <location>
        <begin position="127"/>
        <end position="157"/>
    </location>
</feature>
<organism evidence="3 4">
    <name type="scientific">Letharia lupina</name>
    <dbReference type="NCBI Taxonomy" id="560253"/>
    <lineage>
        <taxon>Eukaryota</taxon>
        <taxon>Fungi</taxon>
        <taxon>Dikarya</taxon>
        <taxon>Ascomycota</taxon>
        <taxon>Pezizomycotina</taxon>
        <taxon>Lecanoromycetes</taxon>
        <taxon>OSLEUM clade</taxon>
        <taxon>Lecanoromycetidae</taxon>
        <taxon>Lecanorales</taxon>
        <taxon>Lecanorineae</taxon>
        <taxon>Parmeliaceae</taxon>
        <taxon>Letharia</taxon>
    </lineage>
</organism>
<dbReference type="InterPro" id="IPR010516">
    <property type="entry name" value="SAP18"/>
</dbReference>
<comment type="similarity">
    <text evidence="1">Belongs to the SAP18 family.</text>
</comment>
<dbReference type="PANTHER" id="PTHR13082:SF0">
    <property type="entry name" value="HISTONE DEACETYLASE COMPLEX SUBUNIT SAP18"/>
    <property type="match status" value="1"/>
</dbReference>
<dbReference type="Gene3D" id="3.10.20.550">
    <property type="entry name" value="ASAP complex, SAP18 subunit"/>
    <property type="match status" value="1"/>
</dbReference>
<feature type="compositionally biased region" description="Basic and acidic residues" evidence="2">
    <location>
        <begin position="135"/>
        <end position="144"/>
    </location>
</feature>
<name>A0A8H6C6J8_9LECA</name>
<reference evidence="3 4" key="1">
    <citation type="journal article" date="2020" name="Genomics">
        <title>Complete, high-quality genomes from long-read metagenomic sequencing of two wolf lichen thalli reveals enigmatic genome architecture.</title>
        <authorList>
            <person name="McKenzie S.K."/>
            <person name="Walston R.F."/>
            <person name="Allen J.L."/>
        </authorList>
    </citation>
    <scope>NUCLEOTIDE SEQUENCE [LARGE SCALE GENOMIC DNA]</scope>
    <source>
        <strain evidence="3">WasteWater1</strain>
    </source>
</reference>